<reference evidence="4 5" key="1">
    <citation type="submission" date="2014-02" db="EMBL/GenBank/DDBJ databases">
        <title>Draft genome of Erwinia mallotivora strain BT-MARDI, a papaya dieback pathogen.</title>
        <authorList>
            <person name="Redzuan R."/>
            <person name="Abu Bakar N."/>
            <person name="Badrun R."/>
            <person name="Mohd Raih M.F."/>
            <person name="Rozano L."/>
            <person name="Mat Amin N."/>
        </authorList>
    </citation>
    <scope>NUCLEOTIDE SEQUENCE [LARGE SCALE GENOMIC DNA]</scope>
    <source>
        <strain evidence="4 5">BT-MARDI</strain>
    </source>
</reference>
<comment type="caution">
    <text evidence="4">The sequence shown here is derived from an EMBL/GenBank/DDBJ whole genome shotgun (WGS) entry which is preliminary data.</text>
</comment>
<keyword evidence="5" id="KW-1185">Reference proteome</keyword>
<evidence type="ECO:0000259" key="2">
    <source>
        <dbReference type="Pfam" id="PF04225"/>
    </source>
</evidence>
<dbReference type="InterPro" id="IPR013731">
    <property type="entry name" value="OapA_N"/>
</dbReference>
<accession>A0A014N4G7</accession>
<feature type="domain" description="Opacity-associated protein A-like N-terminal" evidence="3">
    <location>
        <begin position="26"/>
        <end position="53"/>
    </location>
</feature>
<evidence type="ECO:0000313" key="4">
    <source>
        <dbReference type="EMBL" id="EXU74278.1"/>
    </source>
</evidence>
<dbReference type="STRING" id="69222.BG55_17980"/>
<dbReference type="InterPro" id="IPR007340">
    <property type="entry name" value="LysM_Opacity-associatedA"/>
</dbReference>
<dbReference type="OrthoDB" id="6398769at2"/>
<name>A0A014N4G7_9GAMM</name>
<gene>
    <name evidence="4" type="ORF">BG55_17980</name>
</gene>
<organism evidence="4 5">
    <name type="scientific">Erwinia mallotivora</name>
    <dbReference type="NCBI Taxonomy" id="69222"/>
    <lineage>
        <taxon>Bacteria</taxon>
        <taxon>Pseudomonadati</taxon>
        <taxon>Pseudomonadota</taxon>
        <taxon>Gammaproteobacteria</taxon>
        <taxon>Enterobacterales</taxon>
        <taxon>Erwiniaceae</taxon>
        <taxon>Erwinia</taxon>
    </lineage>
</organism>
<evidence type="ECO:0000259" key="3">
    <source>
        <dbReference type="Pfam" id="PF08525"/>
    </source>
</evidence>
<dbReference type="PATRIC" id="fig|69222.5.peg.3664"/>
<dbReference type="EMBL" id="JFHN01000063">
    <property type="protein sequence ID" value="EXU74278.1"/>
    <property type="molecule type" value="Genomic_DNA"/>
</dbReference>
<dbReference type="Proteomes" id="UP000019918">
    <property type="component" value="Unassembled WGS sequence"/>
</dbReference>
<proteinExistence type="predicted"/>
<sequence length="186" mass="20427">MPGASVAERIAQWFRRIWLLPDSVRWMDPLPSFHRRGIILAVVVVLLAFLWPSPAPEPRQTSLTGDNHAATAPTMQAELSNQQDTSAQQTAQPSGSADAQGQWHSYQIASGQTLAQLFRDHNLPVNDVFAMAQVEGNDKPLSNLQTGQTVKIRQNAQGIVTGLTVDSTNGQILFTRQQDGTFLRAQ</sequence>
<evidence type="ECO:0000313" key="5">
    <source>
        <dbReference type="Proteomes" id="UP000019918"/>
    </source>
</evidence>
<feature type="region of interest" description="Disordered" evidence="1">
    <location>
        <begin position="78"/>
        <end position="102"/>
    </location>
</feature>
<dbReference type="Pfam" id="PF04225">
    <property type="entry name" value="LysM_OapA"/>
    <property type="match status" value="1"/>
</dbReference>
<dbReference type="Pfam" id="PF08525">
    <property type="entry name" value="OapA_N"/>
    <property type="match status" value="1"/>
</dbReference>
<dbReference type="AlphaFoldDB" id="A0A014N4G7"/>
<dbReference type="GO" id="GO:0042834">
    <property type="term" value="F:peptidoglycan binding"/>
    <property type="evidence" value="ECO:0007669"/>
    <property type="project" value="InterPro"/>
</dbReference>
<protein>
    <submittedName>
        <fullName evidence="4">Opacity-associated protein A</fullName>
    </submittedName>
</protein>
<dbReference type="Gene3D" id="3.10.450.350">
    <property type="match status" value="1"/>
</dbReference>
<evidence type="ECO:0000256" key="1">
    <source>
        <dbReference type="SAM" id="MobiDB-lite"/>
    </source>
</evidence>
<feature type="domain" description="Opacity-associated protein A LysM-like" evidence="2">
    <location>
        <begin position="102"/>
        <end position="185"/>
    </location>
</feature>